<reference evidence="1 2" key="1">
    <citation type="journal article" date="2023" name="Plants (Basel)">
        <title>Bridging the Gap: Combining Genomics and Transcriptomics Approaches to Understand Stylosanthes scabra, an Orphan Legume from the Brazilian Caatinga.</title>
        <authorList>
            <person name="Ferreira-Neto J.R.C."/>
            <person name="da Silva M.D."/>
            <person name="Binneck E."/>
            <person name="de Melo N.F."/>
            <person name="da Silva R.H."/>
            <person name="de Melo A.L.T.M."/>
            <person name="Pandolfi V."/>
            <person name="Bustamante F.O."/>
            <person name="Brasileiro-Vidal A.C."/>
            <person name="Benko-Iseppon A.M."/>
        </authorList>
    </citation>
    <scope>NUCLEOTIDE SEQUENCE [LARGE SCALE GENOMIC DNA]</scope>
    <source>
        <tissue evidence="1">Leaves</tissue>
    </source>
</reference>
<accession>A0ABU6SN12</accession>
<organism evidence="1 2">
    <name type="scientific">Stylosanthes scabra</name>
    <dbReference type="NCBI Taxonomy" id="79078"/>
    <lineage>
        <taxon>Eukaryota</taxon>
        <taxon>Viridiplantae</taxon>
        <taxon>Streptophyta</taxon>
        <taxon>Embryophyta</taxon>
        <taxon>Tracheophyta</taxon>
        <taxon>Spermatophyta</taxon>
        <taxon>Magnoliopsida</taxon>
        <taxon>eudicotyledons</taxon>
        <taxon>Gunneridae</taxon>
        <taxon>Pentapetalae</taxon>
        <taxon>rosids</taxon>
        <taxon>fabids</taxon>
        <taxon>Fabales</taxon>
        <taxon>Fabaceae</taxon>
        <taxon>Papilionoideae</taxon>
        <taxon>50 kb inversion clade</taxon>
        <taxon>dalbergioids sensu lato</taxon>
        <taxon>Dalbergieae</taxon>
        <taxon>Pterocarpus clade</taxon>
        <taxon>Stylosanthes</taxon>
    </lineage>
</organism>
<sequence length="130" mass="14180">MGQRNKIVFNNGSLDLEGVKQEVIRLTSNWHSDWAMKKHELKQQSLALDGSSPLLSLFGILSALSQVLMAISLRYAGRIDSMDVTPEPPNSQDNVEDSEMIGAKENVSCTCDCGGSSSKCAYVTADDIRN</sequence>
<keyword evidence="2" id="KW-1185">Reference proteome</keyword>
<protein>
    <submittedName>
        <fullName evidence="1">Uncharacterized protein</fullName>
    </submittedName>
</protein>
<proteinExistence type="predicted"/>
<evidence type="ECO:0000313" key="1">
    <source>
        <dbReference type="EMBL" id="MED6137806.1"/>
    </source>
</evidence>
<dbReference type="Proteomes" id="UP001341840">
    <property type="component" value="Unassembled WGS sequence"/>
</dbReference>
<comment type="caution">
    <text evidence="1">The sequence shown here is derived from an EMBL/GenBank/DDBJ whole genome shotgun (WGS) entry which is preliminary data.</text>
</comment>
<name>A0ABU6SN12_9FABA</name>
<evidence type="ECO:0000313" key="2">
    <source>
        <dbReference type="Proteomes" id="UP001341840"/>
    </source>
</evidence>
<gene>
    <name evidence="1" type="ORF">PIB30_068489</name>
</gene>
<dbReference type="EMBL" id="JASCZI010061150">
    <property type="protein sequence ID" value="MED6137806.1"/>
    <property type="molecule type" value="Genomic_DNA"/>
</dbReference>